<dbReference type="Pfam" id="PF04032">
    <property type="entry name" value="Rpr2"/>
    <property type="match status" value="1"/>
</dbReference>
<proteinExistence type="inferred from homology"/>
<feature type="compositionally biased region" description="Basic and acidic residues" evidence="5">
    <location>
        <begin position="19"/>
        <end position="31"/>
    </location>
</feature>
<sequence length="178" mass="19907">MVPVENSGCKTSKQKQKNGKAENQKRNDKPAKGPQRGGGNQPNGSNNNNNGKKQARLCPGRDTYERMNFLYQASVLMADSVPALSGSYGRLMKSIGKKATLRIEPAIKRTLCARCGVALMPAKTAEYREHFQGNLNFVEVACNVCDYRKRYRNWKGHKIHLDDPKSVVDTLTFETKTE</sequence>
<organism evidence="6 7">
    <name type="scientific">Aedes albopictus</name>
    <name type="common">Asian tiger mosquito</name>
    <name type="synonym">Stegomyia albopicta</name>
    <dbReference type="NCBI Taxonomy" id="7160"/>
    <lineage>
        <taxon>Eukaryota</taxon>
        <taxon>Metazoa</taxon>
        <taxon>Ecdysozoa</taxon>
        <taxon>Arthropoda</taxon>
        <taxon>Hexapoda</taxon>
        <taxon>Insecta</taxon>
        <taxon>Pterygota</taxon>
        <taxon>Neoptera</taxon>
        <taxon>Endopterygota</taxon>
        <taxon>Diptera</taxon>
        <taxon>Nematocera</taxon>
        <taxon>Culicoidea</taxon>
        <taxon>Culicidae</taxon>
        <taxon>Culicinae</taxon>
        <taxon>Aedini</taxon>
        <taxon>Aedes</taxon>
        <taxon>Stegomyia</taxon>
    </lineage>
</organism>
<dbReference type="Gene3D" id="6.20.50.20">
    <property type="match status" value="1"/>
</dbReference>
<comment type="similarity">
    <text evidence="4">Belongs to the eukaryotic/archaeal RNase P protein component 4 family.</text>
</comment>
<feature type="region of interest" description="Disordered" evidence="5">
    <location>
        <begin position="1"/>
        <end position="57"/>
    </location>
</feature>
<dbReference type="Proteomes" id="UP000069940">
    <property type="component" value="Unassembled WGS sequence"/>
</dbReference>
<keyword evidence="3" id="KW-0862">Zinc</keyword>
<reference evidence="6" key="2">
    <citation type="submission" date="2025-05" db="UniProtKB">
        <authorList>
            <consortium name="EnsemblMetazoa"/>
        </authorList>
    </citation>
    <scope>IDENTIFICATION</scope>
    <source>
        <strain evidence="6">Foshan</strain>
    </source>
</reference>
<keyword evidence="7" id="KW-1185">Reference proteome</keyword>
<evidence type="ECO:0000256" key="1">
    <source>
        <dbReference type="ARBA" id="ARBA00022694"/>
    </source>
</evidence>
<keyword evidence="2" id="KW-0479">Metal-binding</keyword>
<feature type="compositionally biased region" description="Low complexity" evidence="5">
    <location>
        <begin position="42"/>
        <end position="51"/>
    </location>
</feature>
<name>A0ABM1ZTX6_AEDAL</name>
<evidence type="ECO:0000313" key="7">
    <source>
        <dbReference type="Proteomes" id="UP000069940"/>
    </source>
</evidence>
<dbReference type="PANTHER" id="PTHR14742:SF0">
    <property type="entry name" value="RIBONUCLEASE P PROTEIN SUBUNIT P21"/>
    <property type="match status" value="1"/>
</dbReference>
<evidence type="ECO:0000256" key="5">
    <source>
        <dbReference type="SAM" id="MobiDB-lite"/>
    </source>
</evidence>
<reference evidence="7" key="1">
    <citation type="journal article" date="2015" name="Proc. Natl. Acad. Sci. U.S.A.">
        <title>Genome sequence of the Asian Tiger mosquito, Aedes albopictus, reveals insights into its biology, genetics, and evolution.</title>
        <authorList>
            <person name="Chen X.G."/>
            <person name="Jiang X."/>
            <person name="Gu J."/>
            <person name="Xu M."/>
            <person name="Wu Y."/>
            <person name="Deng Y."/>
            <person name="Zhang C."/>
            <person name="Bonizzoni M."/>
            <person name="Dermauw W."/>
            <person name="Vontas J."/>
            <person name="Armbruster P."/>
            <person name="Huang X."/>
            <person name="Yang Y."/>
            <person name="Zhang H."/>
            <person name="He W."/>
            <person name="Peng H."/>
            <person name="Liu Y."/>
            <person name="Wu K."/>
            <person name="Chen J."/>
            <person name="Lirakis M."/>
            <person name="Topalis P."/>
            <person name="Van Leeuwen T."/>
            <person name="Hall A.B."/>
            <person name="Jiang X."/>
            <person name="Thorpe C."/>
            <person name="Mueller R.L."/>
            <person name="Sun C."/>
            <person name="Waterhouse R.M."/>
            <person name="Yan G."/>
            <person name="Tu Z.J."/>
            <person name="Fang X."/>
            <person name="James A.A."/>
        </authorList>
    </citation>
    <scope>NUCLEOTIDE SEQUENCE [LARGE SCALE GENOMIC DNA]</scope>
    <source>
        <strain evidence="7">Foshan</strain>
    </source>
</reference>
<dbReference type="EnsemblMetazoa" id="AALFPA23_021632.R31995">
    <property type="protein sequence ID" value="AALFPA23_021632.P31995"/>
    <property type="gene ID" value="AALFPA23_021632"/>
</dbReference>
<protein>
    <submittedName>
        <fullName evidence="6">Uncharacterized protein</fullName>
    </submittedName>
</protein>
<accession>A0ABM1ZTX6</accession>
<evidence type="ECO:0000256" key="4">
    <source>
        <dbReference type="ARBA" id="ARBA00038402"/>
    </source>
</evidence>
<dbReference type="RefSeq" id="XP_019552961.3">
    <property type="nucleotide sequence ID" value="XM_019697416.3"/>
</dbReference>
<dbReference type="InterPro" id="IPR007175">
    <property type="entry name" value="Rpr2/Snm1/Rpp21"/>
</dbReference>
<evidence type="ECO:0000256" key="2">
    <source>
        <dbReference type="ARBA" id="ARBA00022723"/>
    </source>
</evidence>
<dbReference type="GeneID" id="109422609"/>
<evidence type="ECO:0000313" key="6">
    <source>
        <dbReference type="EnsemblMetazoa" id="AALFPA23_021632.P31995"/>
    </source>
</evidence>
<dbReference type="PANTHER" id="PTHR14742">
    <property type="entry name" value="RIBONUCLEASE P SUBUNIT P21"/>
    <property type="match status" value="1"/>
</dbReference>
<evidence type="ECO:0000256" key="3">
    <source>
        <dbReference type="ARBA" id="ARBA00022833"/>
    </source>
</evidence>
<keyword evidence="1" id="KW-0819">tRNA processing</keyword>